<accession>A0A371DJG3</accession>
<dbReference type="OrthoDB" id="21330at2759"/>
<organism evidence="2 3">
    <name type="scientific">Lentinus brumalis</name>
    <dbReference type="NCBI Taxonomy" id="2498619"/>
    <lineage>
        <taxon>Eukaryota</taxon>
        <taxon>Fungi</taxon>
        <taxon>Dikarya</taxon>
        <taxon>Basidiomycota</taxon>
        <taxon>Agaricomycotina</taxon>
        <taxon>Agaricomycetes</taxon>
        <taxon>Polyporales</taxon>
        <taxon>Polyporaceae</taxon>
        <taxon>Lentinus</taxon>
    </lineage>
</organism>
<evidence type="ECO:0000256" key="1">
    <source>
        <dbReference type="SAM" id="MobiDB-lite"/>
    </source>
</evidence>
<feature type="region of interest" description="Disordered" evidence="1">
    <location>
        <begin position="33"/>
        <end position="86"/>
    </location>
</feature>
<sequence length="232" mass="25335">MLSVLRKDSLGIAARSCRCASRGYPETAWRALSTASSRQPSTSSPGPSSVPWFIDPSEAESSTPSPYSRRVSVPQAPTRPLAPLPAALPQDHPIVRLHAELKASPHLEPGTLLVREPIPTAVGPPLPEAMPRGRRKRGRSYLGEGVTDDVGGIWDWVVIAQVKEGTENRGAIESVIRIVRKVLLTGDPPVPLPPNNKRRVNGAWAMIDAGDFAVHILSKEARENFFPERRDW</sequence>
<dbReference type="SUPFAM" id="SSF81301">
    <property type="entry name" value="Nucleotidyltransferase"/>
    <property type="match status" value="1"/>
</dbReference>
<dbReference type="Gene3D" id="3.30.460.10">
    <property type="entry name" value="Beta Polymerase, domain 2"/>
    <property type="match status" value="1"/>
</dbReference>
<dbReference type="AlphaFoldDB" id="A0A371DJG3"/>
<dbReference type="InterPro" id="IPR043519">
    <property type="entry name" value="NT_sf"/>
</dbReference>
<feature type="compositionally biased region" description="Low complexity" evidence="1">
    <location>
        <begin position="33"/>
        <end position="51"/>
    </location>
</feature>
<gene>
    <name evidence="2" type="ORF">OH76DRAFT_1344713</name>
</gene>
<reference evidence="2 3" key="1">
    <citation type="journal article" date="2018" name="Biotechnol. Biofuels">
        <title>Integrative visual omics of the white-rot fungus Polyporus brumalis exposes the biotechnological potential of its oxidative enzymes for delignifying raw plant biomass.</title>
        <authorList>
            <person name="Miyauchi S."/>
            <person name="Rancon A."/>
            <person name="Drula E."/>
            <person name="Hage H."/>
            <person name="Chaduli D."/>
            <person name="Favel A."/>
            <person name="Grisel S."/>
            <person name="Henrissat B."/>
            <person name="Herpoel-Gimbert I."/>
            <person name="Ruiz-Duenas F.J."/>
            <person name="Chevret D."/>
            <person name="Hainaut M."/>
            <person name="Lin J."/>
            <person name="Wang M."/>
            <person name="Pangilinan J."/>
            <person name="Lipzen A."/>
            <person name="Lesage-Meessen L."/>
            <person name="Navarro D."/>
            <person name="Riley R."/>
            <person name="Grigoriev I.V."/>
            <person name="Zhou S."/>
            <person name="Raouche S."/>
            <person name="Rosso M.N."/>
        </authorList>
    </citation>
    <scope>NUCLEOTIDE SEQUENCE [LARGE SCALE GENOMIC DNA]</scope>
    <source>
        <strain evidence="2 3">BRFM 1820</strain>
    </source>
</reference>
<name>A0A371DJG3_9APHY</name>
<dbReference type="Pfam" id="PF02410">
    <property type="entry name" value="RsfS"/>
    <property type="match status" value="1"/>
</dbReference>
<keyword evidence="3" id="KW-1185">Reference proteome</keyword>
<protein>
    <submittedName>
        <fullName evidence="2">Uncharacterized protein</fullName>
    </submittedName>
</protein>
<evidence type="ECO:0000313" key="2">
    <source>
        <dbReference type="EMBL" id="RDX52675.1"/>
    </source>
</evidence>
<dbReference type="EMBL" id="KZ857389">
    <property type="protein sequence ID" value="RDX52675.1"/>
    <property type="molecule type" value="Genomic_DNA"/>
</dbReference>
<dbReference type="Proteomes" id="UP000256964">
    <property type="component" value="Unassembled WGS sequence"/>
</dbReference>
<proteinExistence type="predicted"/>
<evidence type="ECO:0000313" key="3">
    <source>
        <dbReference type="Proteomes" id="UP000256964"/>
    </source>
</evidence>